<sequence length="124" mass="14535">MAEETIENGQELEEEKPLSLFEKKMKDLLDELDERLEQIGGDYGPILMEDLQSRLEHVVNNFNDEVRAMFTESFNRWKVKDSQLREFVKSNIKVSDNNSVKEKKKNSSTPKFIKDVEFGPLRPK</sequence>
<evidence type="ECO:0000313" key="1">
    <source>
        <dbReference type="EMBL" id="SVC93017.1"/>
    </source>
</evidence>
<name>A0A382R795_9ZZZZ</name>
<protein>
    <submittedName>
        <fullName evidence="1">Uncharacterized protein</fullName>
    </submittedName>
</protein>
<gene>
    <name evidence="1" type="ORF">METZ01_LOCUS345871</name>
</gene>
<dbReference type="AlphaFoldDB" id="A0A382R795"/>
<organism evidence="1">
    <name type="scientific">marine metagenome</name>
    <dbReference type="NCBI Taxonomy" id="408172"/>
    <lineage>
        <taxon>unclassified sequences</taxon>
        <taxon>metagenomes</taxon>
        <taxon>ecological metagenomes</taxon>
    </lineage>
</organism>
<accession>A0A382R795</accession>
<proteinExistence type="predicted"/>
<dbReference type="EMBL" id="UINC01119297">
    <property type="protein sequence ID" value="SVC93017.1"/>
    <property type="molecule type" value="Genomic_DNA"/>
</dbReference>
<reference evidence="1" key="1">
    <citation type="submission" date="2018-05" db="EMBL/GenBank/DDBJ databases">
        <authorList>
            <person name="Lanie J.A."/>
            <person name="Ng W.-L."/>
            <person name="Kazmierczak K.M."/>
            <person name="Andrzejewski T.M."/>
            <person name="Davidsen T.M."/>
            <person name="Wayne K.J."/>
            <person name="Tettelin H."/>
            <person name="Glass J.I."/>
            <person name="Rusch D."/>
            <person name="Podicherti R."/>
            <person name="Tsui H.-C.T."/>
            <person name="Winkler M.E."/>
        </authorList>
    </citation>
    <scope>NUCLEOTIDE SEQUENCE</scope>
</reference>